<reference evidence="3" key="1">
    <citation type="submission" date="2011-07" db="EMBL/GenBank/DDBJ databases">
        <authorList>
            <consortium name="Caenorhabditis brenneri Sequencing and Analysis Consortium"/>
            <person name="Wilson R.K."/>
        </authorList>
    </citation>
    <scope>NUCLEOTIDE SEQUENCE [LARGE SCALE GENOMIC DNA]</scope>
    <source>
        <strain evidence="3">PB2801</strain>
    </source>
</reference>
<feature type="region of interest" description="Disordered" evidence="1">
    <location>
        <begin position="1"/>
        <end position="42"/>
    </location>
</feature>
<dbReference type="Proteomes" id="UP000008068">
    <property type="component" value="Unassembled WGS sequence"/>
</dbReference>
<gene>
    <name evidence="2" type="ORF">CAEBREN_23693</name>
</gene>
<proteinExistence type="predicted"/>
<evidence type="ECO:0000256" key="1">
    <source>
        <dbReference type="SAM" id="MobiDB-lite"/>
    </source>
</evidence>
<sequence>MAMTEAALELNKQMGGGEESVWTYHDDNKEGACEGKKEHDAR</sequence>
<dbReference type="EMBL" id="GL380261">
    <property type="protein sequence ID" value="EGT51483.1"/>
    <property type="molecule type" value="Genomic_DNA"/>
</dbReference>
<name>G0PD23_CAEBE</name>
<dbReference type="HOGENOM" id="CLU_3260998_0_0_1"/>
<evidence type="ECO:0000313" key="2">
    <source>
        <dbReference type="EMBL" id="EGT51483.1"/>
    </source>
</evidence>
<feature type="compositionally biased region" description="Basic and acidic residues" evidence="1">
    <location>
        <begin position="24"/>
        <end position="42"/>
    </location>
</feature>
<dbReference type="AlphaFoldDB" id="G0PD23"/>
<dbReference type="InParanoid" id="G0PD23"/>
<organism evidence="3">
    <name type="scientific">Caenorhabditis brenneri</name>
    <name type="common">Nematode worm</name>
    <dbReference type="NCBI Taxonomy" id="135651"/>
    <lineage>
        <taxon>Eukaryota</taxon>
        <taxon>Metazoa</taxon>
        <taxon>Ecdysozoa</taxon>
        <taxon>Nematoda</taxon>
        <taxon>Chromadorea</taxon>
        <taxon>Rhabditida</taxon>
        <taxon>Rhabditina</taxon>
        <taxon>Rhabditomorpha</taxon>
        <taxon>Rhabditoidea</taxon>
        <taxon>Rhabditidae</taxon>
        <taxon>Peloderinae</taxon>
        <taxon>Caenorhabditis</taxon>
    </lineage>
</organism>
<keyword evidence="3" id="KW-1185">Reference proteome</keyword>
<accession>G0PD23</accession>
<evidence type="ECO:0000313" key="3">
    <source>
        <dbReference type="Proteomes" id="UP000008068"/>
    </source>
</evidence>
<protein>
    <submittedName>
        <fullName evidence="2">Uncharacterized protein</fullName>
    </submittedName>
</protein>